<keyword evidence="3" id="KW-1185">Reference proteome</keyword>
<comment type="caution">
    <text evidence="2">The sequence shown here is derived from an EMBL/GenBank/DDBJ whole genome shotgun (WGS) entry which is preliminary data.</text>
</comment>
<evidence type="ECO:0000313" key="3">
    <source>
        <dbReference type="Proteomes" id="UP000016023"/>
    </source>
</evidence>
<keyword evidence="1" id="KW-0812">Transmembrane</keyword>
<dbReference type="InterPro" id="IPR025250">
    <property type="entry name" value="DUF4199"/>
</dbReference>
<dbReference type="RefSeq" id="WP_006951409.1">
    <property type="nucleotide sequence ID" value="NZ_JH594521.1"/>
</dbReference>
<keyword evidence="1" id="KW-0472">Membrane</keyword>
<proteinExistence type="predicted"/>
<dbReference type="PROSITE" id="PS51257">
    <property type="entry name" value="PROKAR_LIPOPROTEIN"/>
    <property type="match status" value="1"/>
</dbReference>
<dbReference type="AlphaFoldDB" id="H1Q0I4"/>
<feature type="transmembrane region" description="Helical" evidence="1">
    <location>
        <begin position="42"/>
        <end position="59"/>
    </location>
</feature>
<reference evidence="2 3" key="1">
    <citation type="submission" date="2011-12" db="EMBL/GenBank/DDBJ databases">
        <title>The Genome Sequence of Prevotella micans F0438.</title>
        <authorList>
            <consortium name="The Broad Institute Genome Sequencing Platform"/>
            <person name="Earl A."/>
            <person name="Ward D."/>
            <person name="Feldgarden M."/>
            <person name="Gevers D."/>
            <person name="Izard J."/>
            <person name="Baranova O.V."/>
            <person name="Blanton J.M."/>
            <person name="Wade W.G."/>
            <person name="Dewhirst F.E."/>
            <person name="Young S.K."/>
            <person name="Zeng Q."/>
            <person name="Gargeya S."/>
            <person name="Fitzgerald M."/>
            <person name="Haas B."/>
            <person name="Abouelleil A."/>
            <person name="Alvarado L."/>
            <person name="Arachchi H.M."/>
            <person name="Berlin A."/>
            <person name="Chapman S.B."/>
            <person name="Gearin G."/>
            <person name="Goldberg J."/>
            <person name="Griggs A."/>
            <person name="Gujja S."/>
            <person name="Hansen M."/>
            <person name="Heiman D."/>
            <person name="Howarth C."/>
            <person name="Larimer J."/>
            <person name="Lui A."/>
            <person name="MacDonald P.J.P."/>
            <person name="McCowen C."/>
            <person name="Montmayeur A."/>
            <person name="Murphy C."/>
            <person name="Neiman D."/>
            <person name="Pearson M."/>
            <person name="Priest M."/>
            <person name="Roberts A."/>
            <person name="Saif S."/>
            <person name="Shea T."/>
            <person name="Sisk P."/>
            <person name="Stolte C."/>
            <person name="Sykes S."/>
            <person name="Wortman J."/>
            <person name="Nusbaum C."/>
            <person name="Birren B."/>
        </authorList>
    </citation>
    <scope>NUCLEOTIDE SEQUENCE [LARGE SCALE GENOMIC DNA]</scope>
    <source>
        <strain evidence="2 3">F0438</strain>
    </source>
</reference>
<evidence type="ECO:0000256" key="1">
    <source>
        <dbReference type="SAM" id="Phobius"/>
    </source>
</evidence>
<feature type="transmembrane region" description="Helical" evidence="1">
    <location>
        <begin position="152"/>
        <end position="171"/>
    </location>
</feature>
<sequence>MIYEDYKQLRTYSRYDGVYLAILWAASFACFVGSAWQSFLGTFSSLLILSTPFFVAYRLRIFREEGREGTISFSFALMYCLQVFMNSAFLFSLLQWAYMSFLDNGTLFGIASKMLGMPQYQDFIKEMGLSAEDYLTSLREIFEPLTLATTGFIYELLLGAIVSFPVAAVMARRKQTK</sequence>
<accession>H1Q0I4</accession>
<dbReference type="Pfam" id="PF13858">
    <property type="entry name" value="DUF4199"/>
    <property type="match status" value="1"/>
</dbReference>
<dbReference type="PATRIC" id="fig|883158.3.peg.431"/>
<dbReference type="STRING" id="883158.HMPREF9140_00422"/>
<dbReference type="HOGENOM" id="CLU_124948_1_0_10"/>
<dbReference type="EMBL" id="AGWK01000016">
    <property type="protein sequence ID" value="EHO73500.1"/>
    <property type="molecule type" value="Genomic_DNA"/>
</dbReference>
<feature type="transmembrane region" description="Helical" evidence="1">
    <location>
        <begin position="17"/>
        <end position="36"/>
    </location>
</feature>
<dbReference type="Proteomes" id="UP000016023">
    <property type="component" value="Unassembled WGS sequence"/>
</dbReference>
<keyword evidence="1" id="KW-1133">Transmembrane helix</keyword>
<feature type="transmembrane region" description="Helical" evidence="1">
    <location>
        <begin position="71"/>
        <end position="98"/>
    </location>
</feature>
<organism evidence="2 3">
    <name type="scientific">Prevotella micans F0438</name>
    <dbReference type="NCBI Taxonomy" id="883158"/>
    <lineage>
        <taxon>Bacteria</taxon>
        <taxon>Pseudomonadati</taxon>
        <taxon>Bacteroidota</taxon>
        <taxon>Bacteroidia</taxon>
        <taxon>Bacteroidales</taxon>
        <taxon>Prevotellaceae</taxon>
        <taxon>Prevotella</taxon>
    </lineage>
</organism>
<evidence type="ECO:0008006" key="4">
    <source>
        <dbReference type="Google" id="ProtNLM"/>
    </source>
</evidence>
<protein>
    <recommendedName>
        <fullName evidence="4">DUF4199 domain-containing protein</fullName>
    </recommendedName>
</protein>
<name>H1Q0I4_9BACT</name>
<evidence type="ECO:0000313" key="2">
    <source>
        <dbReference type="EMBL" id="EHO73500.1"/>
    </source>
</evidence>
<gene>
    <name evidence="2" type="ORF">HMPREF9140_00422</name>
</gene>